<accession>A0AAV9WUG1</accession>
<reference evidence="2 3" key="1">
    <citation type="submission" date="2019-10" db="EMBL/GenBank/DDBJ databases">
        <authorList>
            <person name="Palmer J.M."/>
        </authorList>
    </citation>
    <scope>NUCLEOTIDE SEQUENCE [LARGE SCALE GENOMIC DNA]</scope>
    <source>
        <strain evidence="2 3">TWF694</strain>
    </source>
</reference>
<gene>
    <name evidence="2" type="ORF">TWF694_005447</name>
</gene>
<comment type="caution">
    <text evidence="2">The sequence shown here is derived from an EMBL/GenBank/DDBJ whole genome shotgun (WGS) entry which is preliminary data.</text>
</comment>
<organism evidence="2 3">
    <name type="scientific">Orbilia ellipsospora</name>
    <dbReference type="NCBI Taxonomy" id="2528407"/>
    <lineage>
        <taxon>Eukaryota</taxon>
        <taxon>Fungi</taxon>
        <taxon>Dikarya</taxon>
        <taxon>Ascomycota</taxon>
        <taxon>Pezizomycotina</taxon>
        <taxon>Orbiliomycetes</taxon>
        <taxon>Orbiliales</taxon>
        <taxon>Orbiliaceae</taxon>
        <taxon>Orbilia</taxon>
    </lineage>
</organism>
<proteinExistence type="predicted"/>
<evidence type="ECO:0000256" key="1">
    <source>
        <dbReference type="SAM" id="MobiDB-lite"/>
    </source>
</evidence>
<evidence type="ECO:0000313" key="2">
    <source>
        <dbReference type="EMBL" id="KAK6525302.1"/>
    </source>
</evidence>
<feature type="region of interest" description="Disordered" evidence="1">
    <location>
        <begin position="1"/>
        <end position="45"/>
    </location>
</feature>
<name>A0AAV9WUG1_9PEZI</name>
<keyword evidence="3" id="KW-1185">Reference proteome</keyword>
<sequence>MVSDSRPSRGGGRGRGRGRRFNRRFRRNQQSTAPQQLAQSPTQPRDIAAARTGSVNLIASSPSPIAAGPDSVNGTGTGGDFNFGVYSREEQQFIKDKFNSEDLFLRTFGLKFFKPEDLTEGRQILRSLMVESPSNSDHEGYVKLRALDLALSRHL</sequence>
<protein>
    <submittedName>
        <fullName evidence="2">Uncharacterized protein</fullName>
    </submittedName>
</protein>
<dbReference type="EMBL" id="JAVHJO010000017">
    <property type="protein sequence ID" value="KAK6525302.1"/>
    <property type="molecule type" value="Genomic_DNA"/>
</dbReference>
<dbReference type="Proteomes" id="UP001365542">
    <property type="component" value="Unassembled WGS sequence"/>
</dbReference>
<evidence type="ECO:0000313" key="3">
    <source>
        <dbReference type="Proteomes" id="UP001365542"/>
    </source>
</evidence>
<feature type="compositionally biased region" description="Basic residues" evidence="1">
    <location>
        <begin position="12"/>
        <end position="27"/>
    </location>
</feature>
<dbReference type="AlphaFoldDB" id="A0AAV9WUG1"/>
<feature type="compositionally biased region" description="Polar residues" evidence="1">
    <location>
        <begin position="29"/>
        <end position="43"/>
    </location>
</feature>